<accession>A0A699TR97</accession>
<evidence type="ECO:0000313" key="2">
    <source>
        <dbReference type="EMBL" id="GFD11688.1"/>
    </source>
</evidence>
<dbReference type="EMBL" id="BKCJ011260708">
    <property type="protein sequence ID" value="GFD11688.1"/>
    <property type="molecule type" value="Genomic_DNA"/>
</dbReference>
<evidence type="ECO:0000256" key="1">
    <source>
        <dbReference type="SAM" id="MobiDB-lite"/>
    </source>
</evidence>
<name>A0A699TR97_TANCI</name>
<dbReference type="AlphaFoldDB" id="A0A699TR97"/>
<reference evidence="2" key="1">
    <citation type="journal article" date="2019" name="Sci. Rep.">
        <title>Draft genome of Tanacetum cinerariifolium, the natural source of mosquito coil.</title>
        <authorList>
            <person name="Yamashiro T."/>
            <person name="Shiraishi A."/>
            <person name="Satake H."/>
            <person name="Nakayama K."/>
        </authorList>
    </citation>
    <scope>NUCLEOTIDE SEQUENCE</scope>
</reference>
<feature type="region of interest" description="Disordered" evidence="1">
    <location>
        <begin position="55"/>
        <end position="84"/>
    </location>
</feature>
<proteinExistence type="predicted"/>
<feature type="non-terminal residue" evidence="2">
    <location>
        <position position="1"/>
    </location>
</feature>
<sequence length="84" mass="9120">SGHTWLFDIDTLTESMNYQPVVAGNQPNSSANIQENLNADAAAFEVKELVSAVHVSPSSCDKTKKHDDMSKREAKGKSLVELST</sequence>
<protein>
    <submittedName>
        <fullName evidence="2">Uncharacterized protein</fullName>
    </submittedName>
</protein>
<comment type="caution">
    <text evidence="2">The sequence shown here is derived from an EMBL/GenBank/DDBJ whole genome shotgun (WGS) entry which is preliminary data.</text>
</comment>
<gene>
    <name evidence="2" type="ORF">Tci_883657</name>
</gene>
<organism evidence="2">
    <name type="scientific">Tanacetum cinerariifolium</name>
    <name type="common">Dalmatian daisy</name>
    <name type="synonym">Chrysanthemum cinerariifolium</name>
    <dbReference type="NCBI Taxonomy" id="118510"/>
    <lineage>
        <taxon>Eukaryota</taxon>
        <taxon>Viridiplantae</taxon>
        <taxon>Streptophyta</taxon>
        <taxon>Embryophyta</taxon>
        <taxon>Tracheophyta</taxon>
        <taxon>Spermatophyta</taxon>
        <taxon>Magnoliopsida</taxon>
        <taxon>eudicotyledons</taxon>
        <taxon>Gunneridae</taxon>
        <taxon>Pentapetalae</taxon>
        <taxon>asterids</taxon>
        <taxon>campanulids</taxon>
        <taxon>Asterales</taxon>
        <taxon>Asteraceae</taxon>
        <taxon>Asteroideae</taxon>
        <taxon>Anthemideae</taxon>
        <taxon>Anthemidinae</taxon>
        <taxon>Tanacetum</taxon>
    </lineage>
</organism>
<feature type="compositionally biased region" description="Basic and acidic residues" evidence="1">
    <location>
        <begin position="61"/>
        <end position="78"/>
    </location>
</feature>